<dbReference type="EMBL" id="RKMH01000024">
    <property type="protein sequence ID" value="RPA56434.1"/>
    <property type="molecule type" value="Genomic_DNA"/>
</dbReference>
<sequence length="254" mass="26794">MRVTVLGCSGSVGGPGAACSGYLFSVPGEQPVLMDCGPGVFGELMRVSDPDNIAVVLSHMHADHCLDLPAMLVWRRYAPPGPAPEKAPLYGPSGVAMRIGAASSEFPGEIDDISDTFDVHEWADGMEITLGGMNIHAMKLDHPPETYGLRVTGPEGHVIAFSGDTGPCDELIDLAADADLFLCEASWTHDPGNRPEHLHLSGIEAGEAAAKANAKALAITHVAPWCDASVIMAEARSTFSGPVELVRQGQIFHF</sequence>
<name>A0A3N4GTW4_9ACTN</name>
<dbReference type="Gene3D" id="3.60.15.10">
    <property type="entry name" value="Ribonuclease Z/Hydroxyacylglutathione hydrolase-like"/>
    <property type="match status" value="1"/>
</dbReference>
<evidence type="ECO:0000313" key="2">
    <source>
        <dbReference type="EMBL" id="RPA56434.1"/>
    </source>
</evidence>
<dbReference type="OrthoDB" id="9800940at2"/>
<proteinExistence type="predicted"/>
<gene>
    <name evidence="2" type="ORF">EF294_20960</name>
</gene>
<dbReference type="AlphaFoldDB" id="A0A3N4GTW4"/>
<dbReference type="PANTHER" id="PTHR46018">
    <property type="entry name" value="ZINC PHOSPHODIESTERASE ELAC PROTEIN 1"/>
    <property type="match status" value="1"/>
</dbReference>
<comment type="caution">
    <text evidence="2">The sequence shown here is derived from an EMBL/GenBank/DDBJ whole genome shotgun (WGS) entry which is preliminary data.</text>
</comment>
<accession>A0A3N4GTW4</accession>
<dbReference type="Pfam" id="PF12706">
    <property type="entry name" value="Lactamase_B_2"/>
    <property type="match status" value="1"/>
</dbReference>
<organism evidence="2 3">
    <name type="scientific">Gordonia oryzae</name>
    <dbReference type="NCBI Taxonomy" id="2487349"/>
    <lineage>
        <taxon>Bacteria</taxon>
        <taxon>Bacillati</taxon>
        <taxon>Actinomycetota</taxon>
        <taxon>Actinomycetes</taxon>
        <taxon>Mycobacteriales</taxon>
        <taxon>Gordoniaceae</taxon>
        <taxon>Gordonia</taxon>
    </lineage>
</organism>
<evidence type="ECO:0000259" key="1">
    <source>
        <dbReference type="Pfam" id="PF12706"/>
    </source>
</evidence>
<evidence type="ECO:0000313" key="3">
    <source>
        <dbReference type="Proteomes" id="UP000267536"/>
    </source>
</evidence>
<dbReference type="CDD" id="cd07716">
    <property type="entry name" value="RNaseZ_short-form-like_MBL-fold"/>
    <property type="match status" value="1"/>
</dbReference>
<dbReference type="NCBIfam" id="NF041851">
    <property type="entry name" value="cyc_nuc_deg_phdiest"/>
    <property type="match status" value="1"/>
</dbReference>
<feature type="domain" description="Metallo-beta-lactamase" evidence="1">
    <location>
        <begin position="32"/>
        <end position="221"/>
    </location>
</feature>
<keyword evidence="3" id="KW-1185">Reference proteome</keyword>
<dbReference type="GO" id="GO:0042781">
    <property type="term" value="F:3'-tRNA processing endoribonuclease activity"/>
    <property type="evidence" value="ECO:0007669"/>
    <property type="project" value="TreeGrafter"/>
</dbReference>
<dbReference type="InterPro" id="IPR001279">
    <property type="entry name" value="Metallo-B-lactamas"/>
</dbReference>
<reference evidence="2 3" key="1">
    <citation type="submission" date="2018-11" db="EMBL/GenBank/DDBJ databases">
        <title>Draft genome sequence of Gordonia sp. RS15-1S isolated from rice stems.</title>
        <authorList>
            <person name="Muangham S."/>
        </authorList>
    </citation>
    <scope>NUCLEOTIDE SEQUENCE [LARGE SCALE GENOMIC DNA]</scope>
    <source>
        <strain evidence="2 3">RS15-1S</strain>
    </source>
</reference>
<dbReference type="Proteomes" id="UP000267536">
    <property type="component" value="Unassembled WGS sequence"/>
</dbReference>
<dbReference type="SUPFAM" id="SSF56281">
    <property type="entry name" value="Metallo-hydrolase/oxidoreductase"/>
    <property type="match status" value="1"/>
</dbReference>
<dbReference type="InterPro" id="IPR054857">
    <property type="entry name" value="cyc_nuc_deg_phdiest"/>
</dbReference>
<keyword evidence="2" id="KW-0378">Hydrolase</keyword>
<dbReference type="InterPro" id="IPR036866">
    <property type="entry name" value="RibonucZ/Hydroxyglut_hydro"/>
</dbReference>
<dbReference type="RefSeq" id="WP_123933021.1">
    <property type="nucleotide sequence ID" value="NZ_JBPSDP010000023.1"/>
</dbReference>
<dbReference type="PANTHER" id="PTHR46018:SF4">
    <property type="entry name" value="METALLO-HYDROLASE YHFI-RELATED"/>
    <property type="match status" value="1"/>
</dbReference>
<protein>
    <submittedName>
        <fullName evidence="2">MBL fold metallo-hydrolase</fullName>
    </submittedName>
</protein>